<dbReference type="PANTHER" id="PTHR23424:SF23">
    <property type="entry name" value="PROTEIN SAAL1"/>
    <property type="match status" value="1"/>
</dbReference>
<feature type="compositionally biased region" description="Polar residues" evidence="4">
    <location>
        <begin position="89"/>
        <end position="115"/>
    </location>
</feature>
<evidence type="ECO:0000256" key="2">
    <source>
        <dbReference type="ARBA" id="ARBA00023242"/>
    </source>
</evidence>
<dbReference type="OrthoDB" id="2156856at2759"/>
<dbReference type="Proteomes" id="UP001153076">
    <property type="component" value="Unassembled WGS sequence"/>
</dbReference>
<accession>A0A9Q1GXG4</accession>
<dbReference type="AlphaFoldDB" id="A0A9Q1GXG4"/>
<dbReference type="InterPro" id="IPR052464">
    <property type="entry name" value="Synovial_Prolif_Regulator"/>
</dbReference>
<sequence length="571" mass="62366">MTPEASPVPDSRQFSEDRPEDEAAIDAPKHELAEEELRVDGDGPTHHPTAPPHELFDMSTTVDPSYIISLIRKLVPLDGGESGEFPGLPTSNDSSQRSQPTKMEDTTSSPILDNSNGNIEAMQTQHCDIELSPSSAGIDGQASPNNCKKSAVEEAWEESGCILWDLAANKEHAEFMVQNLVLEVLLANLVTSDSVRIKEIGLGIIGNLACHGVLMDQITTTNGLLEAIVDQLYSDDAPCLCELFRLLTLGLQGCECVVWAKAVQSEQILSRVLWIAENTLNPILIERSAAFLLAIMEKEQDVAAILLPILVKLGMPSLLVSLLAFETSKLTSERLPERYSALDAILRAIEALSVIDDYSKEICSNKELFLMAIDLVKVPEKIEISGSCVTAAVLIANVLADATDLALEMSDDIVFLQSLLDLFPFTSDDFEARNALWSVLARLLFQVPDSEVSPLSLSQVVQTLTSRSDLIEDVLLDGEGGAFSEKHEMLTTSGAKLNSRTIAIKRIVRILNQWNVVRNDSSVEQNGNPLETNHADDRDTTLPLDLDVLKDQLSCEPDNISKQKAVDQTQG</sequence>
<comment type="similarity">
    <text evidence="3">Belongs to the SAAL1 family.</text>
</comment>
<proteinExistence type="inferred from homology"/>
<name>A0A9Q1GXG4_9CARY</name>
<feature type="region of interest" description="Disordered" evidence="4">
    <location>
        <begin position="81"/>
        <end position="115"/>
    </location>
</feature>
<dbReference type="GO" id="GO:0005634">
    <property type="term" value="C:nucleus"/>
    <property type="evidence" value="ECO:0007669"/>
    <property type="project" value="UniProtKB-SubCell"/>
</dbReference>
<dbReference type="InterPro" id="IPR016024">
    <property type="entry name" value="ARM-type_fold"/>
</dbReference>
<dbReference type="SUPFAM" id="SSF48371">
    <property type="entry name" value="ARM repeat"/>
    <property type="match status" value="1"/>
</dbReference>
<gene>
    <name evidence="5" type="ORF">Cgig2_007831</name>
</gene>
<dbReference type="InterPro" id="IPR011989">
    <property type="entry name" value="ARM-like"/>
</dbReference>
<feature type="compositionally biased region" description="Basic and acidic residues" evidence="4">
    <location>
        <begin position="27"/>
        <end position="45"/>
    </location>
</feature>
<evidence type="ECO:0008006" key="7">
    <source>
        <dbReference type="Google" id="ProtNLM"/>
    </source>
</evidence>
<keyword evidence="2" id="KW-0539">Nucleus</keyword>
<protein>
    <recommendedName>
        <fullName evidence="7">ARM repeat superfamily protein</fullName>
    </recommendedName>
</protein>
<comment type="subcellular location">
    <subcellularLocation>
        <location evidence="1">Nucleus</location>
    </subcellularLocation>
</comment>
<dbReference type="PANTHER" id="PTHR23424">
    <property type="entry name" value="SERUM AMYLOID A"/>
    <property type="match status" value="1"/>
</dbReference>
<evidence type="ECO:0000313" key="6">
    <source>
        <dbReference type="Proteomes" id="UP001153076"/>
    </source>
</evidence>
<dbReference type="Gene3D" id="1.25.10.10">
    <property type="entry name" value="Leucine-rich Repeat Variant"/>
    <property type="match status" value="1"/>
</dbReference>
<comment type="caution">
    <text evidence="5">The sequence shown here is derived from an EMBL/GenBank/DDBJ whole genome shotgun (WGS) entry which is preliminary data.</text>
</comment>
<reference evidence="5" key="1">
    <citation type="submission" date="2022-04" db="EMBL/GenBank/DDBJ databases">
        <title>Carnegiea gigantea Genome sequencing and assembly v2.</title>
        <authorList>
            <person name="Copetti D."/>
            <person name="Sanderson M.J."/>
            <person name="Burquez A."/>
            <person name="Wojciechowski M.F."/>
        </authorList>
    </citation>
    <scope>NUCLEOTIDE SEQUENCE</scope>
    <source>
        <strain evidence="5">SGP5-SGP5p</strain>
        <tissue evidence="5">Aerial part</tissue>
    </source>
</reference>
<evidence type="ECO:0000256" key="3">
    <source>
        <dbReference type="ARBA" id="ARBA00038401"/>
    </source>
</evidence>
<feature type="region of interest" description="Disordered" evidence="4">
    <location>
        <begin position="1"/>
        <end position="58"/>
    </location>
</feature>
<evidence type="ECO:0000313" key="5">
    <source>
        <dbReference type="EMBL" id="KAJ8426308.1"/>
    </source>
</evidence>
<evidence type="ECO:0000256" key="1">
    <source>
        <dbReference type="ARBA" id="ARBA00004123"/>
    </source>
</evidence>
<keyword evidence="6" id="KW-1185">Reference proteome</keyword>
<dbReference type="EMBL" id="JAKOGI010001314">
    <property type="protein sequence ID" value="KAJ8426308.1"/>
    <property type="molecule type" value="Genomic_DNA"/>
</dbReference>
<organism evidence="5 6">
    <name type="scientific">Carnegiea gigantea</name>
    <dbReference type="NCBI Taxonomy" id="171969"/>
    <lineage>
        <taxon>Eukaryota</taxon>
        <taxon>Viridiplantae</taxon>
        <taxon>Streptophyta</taxon>
        <taxon>Embryophyta</taxon>
        <taxon>Tracheophyta</taxon>
        <taxon>Spermatophyta</taxon>
        <taxon>Magnoliopsida</taxon>
        <taxon>eudicotyledons</taxon>
        <taxon>Gunneridae</taxon>
        <taxon>Pentapetalae</taxon>
        <taxon>Caryophyllales</taxon>
        <taxon>Cactineae</taxon>
        <taxon>Cactaceae</taxon>
        <taxon>Cactoideae</taxon>
        <taxon>Echinocereeae</taxon>
        <taxon>Carnegiea</taxon>
    </lineage>
</organism>
<evidence type="ECO:0000256" key="4">
    <source>
        <dbReference type="SAM" id="MobiDB-lite"/>
    </source>
</evidence>